<proteinExistence type="predicted"/>
<dbReference type="GO" id="GO:0005634">
    <property type="term" value="C:nucleus"/>
    <property type="evidence" value="ECO:0007669"/>
    <property type="project" value="UniProtKB-SubCell"/>
</dbReference>
<feature type="region of interest" description="Disordered" evidence="8">
    <location>
        <begin position="565"/>
        <end position="594"/>
    </location>
</feature>
<keyword evidence="4" id="KW-0805">Transcription regulation</keyword>
<keyword evidence="3" id="KW-0862">Zinc</keyword>
<feature type="region of interest" description="Disordered" evidence="8">
    <location>
        <begin position="291"/>
        <end position="366"/>
    </location>
</feature>
<dbReference type="GO" id="GO:0000981">
    <property type="term" value="F:DNA-binding transcription factor activity, RNA polymerase II-specific"/>
    <property type="evidence" value="ECO:0007669"/>
    <property type="project" value="InterPro"/>
</dbReference>
<dbReference type="PROSITE" id="PS50048">
    <property type="entry name" value="ZN2_CY6_FUNGAL_2"/>
    <property type="match status" value="1"/>
</dbReference>
<feature type="domain" description="Zn(2)-C6 fungal-type" evidence="9">
    <location>
        <begin position="158"/>
        <end position="188"/>
    </location>
</feature>
<keyword evidence="7" id="KW-0539">Nucleus</keyword>
<feature type="compositionally biased region" description="Polar residues" evidence="8">
    <location>
        <begin position="577"/>
        <end position="592"/>
    </location>
</feature>
<feature type="region of interest" description="Disordered" evidence="8">
    <location>
        <begin position="501"/>
        <end position="523"/>
    </location>
</feature>
<feature type="compositionally biased region" description="Polar residues" evidence="8">
    <location>
        <begin position="12"/>
        <end position="23"/>
    </location>
</feature>
<dbReference type="EMBL" id="JASBNA010000003">
    <property type="protein sequence ID" value="KAK7693969.1"/>
    <property type="molecule type" value="Genomic_DNA"/>
</dbReference>
<evidence type="ECO:0000256" key="7">
    <source>
        <dbReference type="ARBA" id="ARBA00023242"/>
    </source>
</evidence>
<evidence type="ECO:0000256" key="8">
    <source>
        <dbReference type="SAM" id="MobiDB-lite"/>
    </source>
</evidence>
<evidence type="ECO:0000256" key="1">
    <source>
        <dbReference type="ARBA" id="ARBA00004123"/>
    </source>
</evidence>
<dbReference type="AlphaFoldDB" id="A0AAW0GWK2"/>
<dbReference type="GO" id="GO:0003677">
    <property type="term" value="F:DNA binding"/>
    <property type="evidence" value="ECO:0007669"/>
    <property type="project" value="UniProtKB-KW"/>
</dbReference>
<dbReference type="SUPFAM" id="SSF57701">
    <property type="entry name" value="Zn2/Cys6 DNA-binding domain"/>
    <property type="match status" value="1"/>
</dbReference>
<dbReference type="Pfam" id="PF00172">
    <property type="entry name" value="Zn_clus"/>
    <property type="match status" value="1"/>
</dbReference>
<evidence type="ECO:0000256" key="6">
    <source>
        <dbReference type="ARBA" id="ARBA00023163"/>
    </source>
</evidence>
<evidence type="ECO:0000313" key="10">
    <source>
        <dbReference type="EMBL" id="KAK7693969.1"/>
    </source>
</evidence>
<feature type="compositionally biased region" description="Low complexity" evidence="8">
    <location>
        <begin position="331"/>
        <end position="366"/>
    </location>
</feature>
<dbReference type="GO" id="GO:0008270">
    <property type="term" value="F:zinc ion binding"/>
    <property type="evidence" value="ECO:0007669"/>
    <property type="project" value="InterPro"/>
</dbReference>
<keyword evidence="2" id="KW-0479">Metal-binding</keyword>
<evidence type="ECO:0000256" key="3">
    <source>
        <dbReference type="ARBA" id="ARBA00022833"/>
    </source>
</evidence>
<dbReference type="CDD" id="cd00067">
    <property type="entry name" value="GAL4"/>
    <property type="match status" value="1"/>
</dbReference>
<evidence type="ECO:0000259" key="9">
    <source>
        <dbReference type="PROSITE" id="PS50048"/>
    </source>
</evidence>
<reference evidence="10 11" key="1">
    <citation type="submission" date="2022-09" db="EMBL/GenBank/DDBJ databases">
        <authorList>
            <person name="Palmer J.M."/>
        </authorList>
    </citation>
    <scope>NUCLEOTIDE SEQUENCE [LARGE SCALE GENOMIC DNA]</scope>
    <source>
        <strain evidence="10 11">DSM 7382</strain>
    </source>
</reference>
<feature type="region of interest" description="Disordered" evidence="8">
    <location>
        <begin position="445"/>
        <end position="469"/>
    </location>
</feature>
<dbReference type="InterPro" id="IPR036864">
    <property type="entry name" value="Zn2-C6_fun-type_DNA-bd_sf"/>
</dbReference>
<dbReference type="Gene3D" id="4.10.240.10">
    <property type="entry name" value="Zn(2)-C6 fungal-type DNA-binding domain"/>
    <property type="match status" value="1"/>
</dbReference>
<dbReference type="InterPro" id="IPR051615">
    <property type="entry name" value="Transcr_Regulatory_Elem"/>
</dbReference>
<keyword evidence="5" id="KW-0238">DNA-binding</keyword>
<evidence type="ECO:0000256" key="4">
    <source>
        <dbReference type="ARBA" id="ARBA00023015"/>
    </source>
</evidence>
<sequence length="673" mass="71076">MRVMHLDLGQDGTFSPTYMSSRGSSPTSPLEELLSSSLQFPNVQATSGRPAETQASGPLHPHALYMQSDSFIPHNGRPTPAAYSQIQGAEAYMLAQAQIQRAMMLQLLAAQAVTQPNLSGGPLDLKPTLHTFPVNEGSRSARALLRKEGLGRIRVEQACEKCRKRKVKCSGERPSCTRCNSRGITCHYAPGKEPGSTRSLRGTERTHTQFATTSSQAQLSALLQATQVSLLNPLAAQILSQSGGGLPQPNTMYTSEAGQQPAHTLDFRTHGRTLLNMLNPMSLPSIAPQNMHAPNMHFPGGPNDNVPQGSLALETFPFPTSDDEFLPYMGSSRSTSPSSSVPSSAASSPPVWSSEPPALSRSSSCAMSRLSSSSGSDCSSIGDHQGVGLEGAVEGDDLDLTWMETQDSGLEDSECSLLETDLNSQPASEFEDSFGFDALLSPSGASDLSIASSSATSPPSSSPSSMNSSFSDLDDFFNESYASEAEAESSVASDIDALMASFVNQDHEEGSSQPVSPSDTPIEEPYICDALRAFLGDIPPPVIASSGTLHHLAFTGRLPLSYYSSNAPRSNDDPASPTESDASSTDPLSPSGATLDADFQSAEIIVGSDSSASPILCSRTSSANSEAPPSTPTDEFVPTICQMDAGQKAPHSVLDTLKEVSDIMEHVTNEVDI</sequence>
<comment type="subcellular location">
    <subcellularLocation>
        <location evidence="1">Nucleus</location>
    </subcellularLocation>
</comment>
<dbReference type="Proteomes" id="UP001385951">
    <property type="component" value="Unassembled WGS sequence"/>
</dbReference>
<evidence type="ECO:0000256" key="5">
    <source>
        <dbReference type="ARBA" id="ARBA00023125"/>
    </source>
</evidence>
<accession>A0AAW0GWK2</accession>
<organism evidence="10 11">
    <name type="scientific">Cerrena zonata</name>
    <dbReference type="NCBI Taxonomy" id="2478898"/>
    <lineage>
        <taxon>Eukaryota</taxon>
        <taxon>Fungi</taxon>
        <taxon>Dikarya</taxon>
        <taxon>Basidiomycota</taxon>
        <taxon>Agaricomycotina</taxon>
        <taxon>Agaricomycetes</taxon>
        <taxon>Polyporales</taxon>
        <taxon>Cerrenaceae</taxon>
        <taxon>Cerrena</taxon>
    </lineage>
</organism>
<dbReference type="InterPro" id="IPR001138">
    <property type="entry name" value="Zn2Cys6_DnaBD"/>
</dbReference>
<dbReference type="PROSITE" id="PS00463">
    <property type="entry name" value="ZN2_CY6_FUNGAL_1"/>
    <property type="match status" value="1"/>
</dbReference>
<feature type="region of interest" description="Disordered" evidence="8">
    <location>
        <begin position="1"/>
        <end position="31"/>
    </location>
</feature>
<protein>
    <recommendedName>
        <fullName evidence="9">Zn(2)-C6 fungal-type domain-containing protein</fullName>
    </recommendedName>
</protein>
<dbReference type="SMART" id="SM00066">
    <property type="entry name" value="GAL4"/>
    <property type="match status" value="1"/>
</dbReference>
<dbReference type="PANTHER" id="PTHR31313:SF81">
    <property type="entry name" value="TY1 ENHANCER ACTIVATOR"/>
    <property type="match status" value="1"/>
</dbReference>
<evidence type="ECO:0000256" key="2">
    <source>
        <dbReference type="ARBA" id="ARBA00022723"/>
    </source>
</evidence>
<dbReference type="PANTHER" id="PTHR31313">
    <property type="entry name" value="TY1 ENHANCER ACTIVATOR"/>
    <property type="match status" value="1"/>
</dbReference>
<keyword evidence="6" id="KW-0804">Transcription</keyword>
<dbReference type="PRINTS" id="PR00755">
    <property type="entry name" value="AFLATOXINBRP"/>
</dbReference>
<keyword evidence="11" id="KW-1185">Reference proteome</keyword>
<gene>
    <name evidence="10" type="ORF">QCA50_003544</name>
</gene>
<comment type="caution">
    <text evidence="10">The sequence shown here is derived from an EMBL/GenBank/DDBJ whole genome shotgun (WGS) entry which is preliminary data.</text>
</comment>
<name>A0AAW0GWK2_9APHY</name>
<evidence type="ECO:0000313" key="11">
    <source>
        <dbReference type="Proteomes" id="UP001385951"/>
    </source>
</evidence>